<dbReference type="InterPro" id="IPR014942">
    <property type="entry name" value="AbiEii"/>
</dbReference>
<dbReference type="OrthoDB" id="4533139at2"/>
<dbReference type="eggNOG" id="COG2253">
    <property type="taxonomic scope" value="Bacteria"/>
</dbReference>
<dbReference type="RefSeq" id="WP_013115444.1">
    <property type="nucleotide sequence ID" value="NC_014151.1"/>
</dbReference>
<name>D5UGC7_CELFN</name>
<organism evidence="1 2">
    <name type="scientific">Cellulomonas flavigena (strain ATCC 482 / DSM 20109 / BCRC 11376 / JCM 18109 / NBRC 3775 / NCIMB 8073 / NRS 134)</name>
    <dbReference type="NCBI Taxonomy" id="446466"/>
    <lineage>
        <taxon>Bacteria</taxon>
        <taxon>Bacillati</taxon>
        <taxon>Actinomycetota</taxon>
        <taxon>Actinomycetes</taxon>
        <taxon>Micrococcales</taxon>
        <taxon>Cellulomonadaceae</taxon>
        <taxon>Cellulomonas</taxon>
    </lineage>
</organism>
<accession>D5UGC7</accession>
<evidence type="ECO:0008006" key="3">
    <source>
        <dbReference type="Google" id="ProtNLM"/>
    </source>
</evidence>
<dbReference type="HOGENOM" id="CLU_096441_0_0_11"/>
<evidence type="ECO:0000313" key="1">
    <source>
        <dbReference type="EMBL" id="ADG73110.1"/>
    </source>
</evidence>
<dbReference type="AlphaFoldDB" id="D5UGC7"/>
<proteinExistence type="predicted"/>
<dbReference type="Pfam" id="PF08843">
    <property type="entry name" value="AbiEii"/>
    <property type="match status" value="1"/>
</dbReference>
<evidence type="ECO:0000313" key="2">
    <source>
        <dbReference type="Proteomes" id="UP000000849"/>
    </source>
</evidence>
<protein>
    <recommendedName>
        <fullName evidence="3">Nucleotidyl transferase AbiEii/AbiGii toxin family protein</fullName>
    </recommendedName>
</protein>
<gene>
    <name evidence="1" type="ordered locus">Cfla_0191</name>
</gene>
<dbReference type="KEGG" id="cfl:Cfla_0191"/>
<dbReference type="Proteomes" id="UP000000849">
    <property type="component" value="Chromosome"/>
</dbReference>
<reference evidence="1 2" key="1">
    <citation type="journal article" date="2010" name="Stand. Genomic Sci.">
        <title>Complete genome sequence of Cellulomonas flavigena type strain (134).</title>
        <authorList>
            <person name="Abt B."/>
            <person name="Foster B."/>
            <person name="Lapidus A."/>
            <person name="Clum A."/>
            <person name="Sun H."/>
            <person name="Pukall R."/>
            <person name="Lucas S."/>
            <person name="Glavina Del Rio T."/>
            <person name="Nolan M."/>
            <person name="Tice H."/>
            <person name="Cheng J.F."/>
            <person name="Pitluck S."/>
            <person name="Liolios K."/>
            <person name="Ivanova N."/>
            <person name="Mavromatis K."/>
            <person name="Ovchinnikova G."/>
            <person name="Pati A."/>
            <person name="Goodwin L."/>
            <person name="Chen A."/>
            <person name="Palaniappan K."/>
            <person name="Land M."/>
            <person name="Hauser L."/>
            <person name="Chang Y.J."/>
            <person name="Jeffries C.D."/>
            <person name="Rohde M."/>
            <person name="Goker M."/>
            <person name="Woyke T."/>
            <person name="Bristow J."/>
            <person name="Eisen J.A."/>
            <person name="Markowitz V."/>
            <person name="Hugenholtz P."/>
            <person name="Kyrpides N.C."/>
            <person name="Klenk H.P."/>
        </authorList>
    </citation>
    <scope>NUCLEOTIDE SEQUENCE [LARGE SCALE GENOMIC DNA]</scope>
    <source>
        <strain evidence="2">ATCC 482 / DSM 20109 / BCRC 11376 / JCM 18109 / NBRC 3775 / NCIMB 8073 / NRS 134</strain>
    </source>
</reference>
<dbReference type="Gene3D" id="3.10.450.620">
    <property type="entry name" value="JHP933, nucleotidyltransferase-like core domain"/>
    <property type="match status" value="1"/>
</dbReference>
<dbReference type="STRING" id="446466.Cfla_0191"/>
<sequence>MSTQIEEWHRVAAQFGVGTEQVRRDHLISHVLAALASSLSTDDVVFFGGTALSRTFLVDARLSEDVDLIALAPRTDVARAIEVAVARGLARTHGRVSWRPALTATMGSRPAVLVAGESLGVQVQLVPGSGYLWPTEVRAIEQRYADAPAARLRTLTAPGFAAAKLAAWMDRGASRDLYDMWALSERGYIGPEAVDVFRRVGPTARAPENWVFSSGPTQSSWEHDLAHQTVLRVTASEALARVADAWARAR</sequence>
<keyword evidence="2" id="KW-1185">Reference proteome</keyword>
<dbReference type="EMBL" id="CP001964">
    <property type="protein sequence ID" value="ADG73110.1"/>
    <property type="molecule type" value="Genomic_DNA"/>
</dbReference>